<evidence type="ECO:0000313" key="4">
    <source>
        <dbReference type="Proteomes" id="UP000070089"/>
    </source>
</evidence>
<feature type="compositionally biased region" description="Polar residues" evidence="2">
    <location>
        <begin position="1"/>
        <end position="29"/>
    </location>
</feature>
<dbReference type="VEuPathDB" id="GiardiaDB:QR46_1847"/>
<organism evidence="3 4">
    <name type="scientific">Giardia duodenalis assemblage B</name>
    <dbReference type="NCBI Taxonomy" id="1394984"/>
    <lineage>
        <taxon>Eukaryota</taxon>
        <taxon>Metamonada</taxon>
        <taxon>Diplomonadida</taxon>
        <taxon>Hexamitidae</taxon>
        <taxon>Giardiinae</taxon>
        <taxon>Giardia</taxon>
    </lineage>
</organism>
<evidence type="ECO:0000256" key="1">
    <source>
        <dbReference type="SAM" id="Coils"/>
    </source>
</evidence>
<dbReference type="EMBL" id="JXTI01000042">
    <property type="protein sequence ID" value="KWX14150.1"/>
    <property type="molecule type" value="Genomic_DNA"/>
</dbReference>
<comment type="caution">
    <text evidence="3">The sequence shown here is derived from an EMBL/GenBank/DDBJ whole genome shotgun (WGS) entry which is preliminary data.</text>
</comment>
<evidence type="ECO:0000313" key="3">
    <source>
        <dbReference type="EMBL" id="KWX14150.1"/>
    </source>
</evidence>
<proteinExistence type="predicted"/>
<dbReference type="OrthoDB" id="10258617at2759"/>
<dbReference type="Proteomes" id="UP000070089">
    <property type="component" value="Unassembled WGS sequence"/>
</dbReference>
<feature type="coiled-coil region" evidence="1">
    <location>
        <begin position="270"/>
        <end position="304"/>
    </location>
</feature>
<reference evidence="3 4" key="1">
    <citation type="journal article" date="2015" name="Mol. Biochem. Parasitol.">
        <title>Identification of polymorphic genes for use in assemblage B genotyping assays through comparative genomics of multiple assemblage B Giardia duodenalis isolates.</title>
        <authorList>
            <person name="Wielinga C."/>
            <person name="Thompson R.C."/>
            <person name="Monis P."/>
            <person name="Ryan U."/>
        </authorList>
    </citation>
    <scope>NUCLEOTIDE SEQUENCE [LARGE SCALE GENOMIC DNA]</scope>
    <source>
        <strain evidence="3 4">BAH15c1</strain>
    </source>
</reference>
<evidence type="ECO:0000256" key="2">
    <source>
        <dbReference type="SAM" id="MobiDB-lite"/>
    </source>
</evidence>
<dbReference type="AlphaFoldDB" id="A0A132NVQ1"/>
<accession>A0A132NVQ1</accession>
<feature type="region of interest" description="Disordered" evidence="2">
    <location>
        <begin position="1"/>
        <end position="59"/>
    </location>
</feature>
<sequence>MALQSMHSAAGANSSPQLDPQALQSTPVSFSRPMTPPGAPRLPRSDDDPPLLLDEDPPTQMHTVTSFFDLSHQIQSMQDPEPQLPYLQLHNQAPGPAYPTPPQFNTQPDQQVLYESAPQEAFFQPINPSSFYQQPPVPYQSVYQPPYNSFYPQTFNNGVDIYSLSVEKPEVIVPPLWDRPTKQNQILPPYQFAPLNSSEFCLHISSQLEEIRQHNALECSLGNIQAHIYEFPPLTSTSPDTSEHDDITLDASQQMPAFTKSESYCLQESQMKLETQLAKIQHDREDQEKMLIEKKRLKAEQREQRRLHCRADRQRRKQAYLEHIQRKHEKNLKEFARKFSAPPSAARAQSSSNDEPTCTISIDRSIKIYNSETWPEKPQRFRNLVMGNGYGHLFWPGYIDLDEEHGTSTVKIGLFGLELDGFLNDKDIFLATQTEIPELQEQNAYINEIEKAVGSVPGMRLWGCDPNNGVLYTFRSQRSK</sequence>
<gene>
    <name evidence="3" type="ORF">QR46_1847</name>
</gene>
<name>A0A132NVQ1_GIAIN</name>
<feature type="region of interest" description="Disordered" evidence="2">
    <location>
        <begin position="86"/>
        <end position="108"/>
    </location>
</feature>
<keyword evidence="1" id="KW-0175">Coiled coil</keyword>
<protein>
    <submittedName>
        <fullName evidence="3">Uncharacterized protein</fullName>
    </submittedName>
</protein>